<evidence type="ECO:0000313" key="1">
    <source>
        <dbReference type="EMBL" id="MQO04348.1"/>
    </source>
</evidence>
<protein>
    <submittedName>
        <fullName evidence="1">Uncharacterized protein</fullName>
    </submittedName>
</protein>
<gene>
    <name evidence="1" type="ORF">F7D62_09565</name>
</gene>
<organism evidence="1 2">
    <name type="scientific">Segatella copri</name>
    <dbReference type="NCBI Taxonomy" id="165179"/>
    <lineage>
        <taxon>Bacteria</taxon>
        <taxon>Pseudomonadati</taxon>
        <taxon>Bacteroidota</taxon>
        <taxon>Bacteroidia</taxon>
        <taxon>Bacteroidales</taxon>
        <taxon>Prevotellaceae</taxon>
        <taxon>Segatella</taxon>
    </lineage>
</organism>
<name>A0AB35ZFN4_9BACT</name>
<dbReference type="AlphaFoldDB" id="A0AB35ZFN4"/>
<sequence>MHISCCACAYQLLCKRTTAVVRPEILTVSTTYSISSNNIYYLFQQHILALPSTRRGCIINL</sequence>
<dbReference type="EMBL" id="VZBT01000072">
    <property type="protein sequence ID" value="MQO04348.1"/>
    <property type="molecule type" value="Genomic_DNA"/>
</dbReference>
<reference evidence="2" key="1">
    <citation type="submission" date="2019-09" db="EMBL/GenBank/DDBJ databases">
        <title>Distinct polysaccharide growth profiles of human intestinal Prevotella copri isolates.</title>
        <authorList>
            <person name="Fehlner-Peach H."/>
            <person name="Magnabosco C."/>
            <person name="Raghavan V."/>
            <person name="Scher J.U."/>
            <person name="Tett A."/>
            <person name="Cox L.M."/>
            <person name="Gottsegen C."/>
            <person name="Watters A."/>
            <person name="Wiltshire- Gordon J.D."/>
            <person name="Segata N."/>
            <person name="Bonneau R."/>
            <person name="Littman D.R."/>
        </authorList>
    </citation>
    <scope>NUCLEOTIDE SEQUENCE [LARGE SCALE GENOMIC DNA]</scope>
    <source>
        <strain evidence="2">iAK279</strain>
    </source>
</reference>
<comment type="caution">
    <text evidence="1">The sequence shown here is derived from an EMBL/GenBank/DDBJ whole genome shotgun (WGS) entry which is preliminary data.</text>
</comment>
<dbReference type="Proteomes" id="UP000390763">
    <property type="component" value="Unassembled WGS sequence"/>
</dbReference>
<evidence type="ECO:0000313" key="2">
    <source>
        <dbReference type="Proteomes" id="UP000390763"/>
    </source>
</evidence>
<accession>A0AB35ZFN4</accession>
<proteinExistence type="predicted"/>